<feature type="domain" description="HTH araC/xylS-type" evidence="4">
    <location>
        <begin position="174"/>
        <end position="271"/>
    </location>
</feature>
<proteinExistence type="predicted"/>
<dbReference type="PROSITE" id="PS00041">
    <property type="entry name" value="HTH_ARAC_FAMILY_1"/>
    <property type="match status" value="1"/>
</dbReference>
<dbReference type="PANTHER" id="PTHR11019:SF159">
    <property type="entry name" value="TRANSCRIPTIONAL REGULATOR-RELATED"/>
    <property type="match status" value="1"/>
</dbReference>
<organism evidence="5 6">
    <name type="scientific">Pollutimonas harenae</name>
    <dbReference type="NCBI Taxonomy" id="657015"/>
    <lineage>
        <taxon>Bacteria</taxon>
        <taxon>Pseudomonadati</taxon>
        <taxon>Pseudomonadota</taxon>
        <taxon>Betaproteobacteria</taxon>
        <taxon>Burkholderiales</taxon>
        <taxon>Alcaligenaceae</taxon>
        <taxon>Pollutimonas</taxon>
    </lineage>
</organism>
<dbReference type="EMBL" id="JACCEV010000001">
    <property type="protein sequence ID" value="NYT84020.1"/>
    <property type="molecule type" value="Genomic_DNA"/>
</dbReference>
<dbReference type="OrthoDB" id="9789899at2"/>
<dbReference type="SMART" id="SM00342">
    <property type="entry name" value="HTH_ARAC"/>
    <property type="match status" value="1"/>
</dbReference>
<keyword evidence="3" id="KW-0804">Transcription</keyword>
<keyword evidence="2" id="KW-0238">DNA-binding</keyword>
<keyword evidence="1" id="KW-0805">Transcription regulation</keyword>
<evidence type="ECO:0000256" key="3">
    <source>
        <dbReference type="ARBA" id="ARBA00023163"/>
    </source>
</evidence>
<dbReference type="RefSeq" id="WP_130038783.1">
    <property type="nucleotide sequence ID" value="NZ_JACCEV010000001.1"/>
</dbReference>
<dbReference type="AlphaFoldDB" id="A0A853GW99"/>
<keyword evidence="6" id="KW-1185">Reference proteome</keyword>
<dbReference type="Pfam" id="PF12852">
    <property type="entry name" value="Cupin_6"/>
    <property type="match status" value="1"/>
</dbReference>
<dbReference type="GO" id="GO:0003700">
    <property type="term" value="F:DNA-binding transcription factor activity"/>
    <property type="evidence" value="ECO:0007669"/>
    <property type="project" value="InterPro"/>
</dbReference>
<dbReference type="InterPro" id="IPR037923">
    <property type="entry name" value="HTH-like"/>
</dbReference>
<gene>
    <name evidence="5" type="ORF">H0A62_00255</name>
</gene>
<evidence type="ECO:0000313" key="6">
    <source>
        <dbReference type="Proteomes" id="UP000554144"/>
    </source>
</evidence>
<dbReference type="SUPFAM" id="SSF51215">
    <property type="entry name" value="Regulatory protein AraC"/>
    <property type="match status" value="1"/>
</dbReference>
<dbReference type="Pfam" id="PF12833">
    <property type="entry name" value="HTH_18"/>
    <property type="match status" value="1"/>
</dbReference>
<dbReference type="SUPFAM" id="SSF46689">
    <property type="entry name" value="Homeodomain-like"/>
    <property type="match status" value="2"/>
</dbReference>
<evidence type="ECO:0000259" key="4">
    <source>
        <dbReference type="PROSITE" id="PS01124"/>
    </source>
</evidence>
<reference evidence="5 6" key="1">
    <citation type="submission" date="2020-07" db="EMBL/GenBank/DDBJ databases">
        <title>Taxonomic revisions and descriptions of new bacterial species based on genomic comparisons in the high-G+C-content subgroup of the family Alcaligenaceae.</title>
        <authorList>
            <person name="Szabo A."/>
            <person name="Felfoldi T."/>
        </authorList>
    </citation>
    <scope>NUCLEOTIDE SEQUENCE [LARGE SCALE GENOMIC DNA]</scope>
    <source>
        <strain evidence="5 6">DSM 25667</strain>
    </source>
</reference>
<dbReference type="Proteomes" id="UP000554144">
    <property type="component" value="Unassembled WGS sequence"/>
</dbReference>
<evidence type="ECO:0000256" key="2">
    <source>
        <dbReference type="ARBA" id="ARBA00023125"/>
    </source>
</evidence>
<dbReference type="InterPro" id="IPR009057">
    <property type="entry name" value="Homeodomain-like_sf"/>
</dbReference>
<dbReference type="InterPro" id="IPR032783">
    <property type="entry name" value="AraC_lig"/>
</dbReference>
<sequence>MADRLAALMVHFPVNAHVFNAGPLCGFNTVEGDGTHGQLHLVCSGAVEVRYGTDSLHVEQPSLLLFPRPLTHHFITDPQRGADMVCANLSFEGGGSNPIASALPELVCLPIDDIAGAEPVLALLFEEAFEQRCGRIALIERLFEVVMIQVLRELMEKGQVQGGLLAGLSHARLRNALVAMHEAPAQEWTLNTLAGVSGMSRSVFATTFRETVGVTAGQYLQGWRVRLAQKALRRGRPLKVVAAEVGYGSEAALSRAFKAQSGQSPRQWKAG</sequence>
<dbReference type="PANTHER" id="PTHR11019">
    <property type="entry name" value="HTH-TYPE TRANSCRIPTIONAL REGULATOR NIMR"/>
    <property type="match status" value="1"/>
</dbReference>
<evidence type="ECO:0000313" key="5">
    <source>
        <dbReference type="EMBL" id="NYT84020.1"/>
    </source>
</evidence>
<evidence type="ECO:0000256" key="1">
    <source>
        <dbReference type="ARBA" id="ARBA00023015"/>
    </source>
</evidence>
<dbReference type="PROSITE" id="PS01124">
    <property type="entry name" value="HTH_ARAC_FAMILY_2"/>
    <property type="match status" value="1"/>
</dbReference>
<accession>A0A853GW99</accession>
<dbReference type="InterPro" id="IPR018060">
    <property type="entry name" value="HTH_AraC"/>
</dbReference>
<dbReference type="Gene3D" id="1.10.10.60">
    <property type="entry name" value="Homeodomain-like"/>
    <property type="match status" value="1"/>
</dbReference>
<name>A0A853GW99_9BURK</name>
<protein>
    <submittedName>
        <fullName evidence="5">AraC family transcriptional regulator</fullName>
    </submittedName>
</protein>
<comment type="caution">
    <text evidence="5">The sequence shown here is derived from an EMBL/GenBank/DDBJ whole genome shotgun (WGS) entry which is preliminary data.</text>
</comment>
<dbReference type="GO" id="GO:0043565">
    <property type="term" value="F:sequence-specific DNA binding"/>
    <property type="evidence" value="ECO:0007669"/>
    <property type="project" value="InterPro"/>
</dbReference>
<dbReference type="InterPro" id="IPR018062">
    <property type="entry name" value="HTH_AraC-typ_CS"/>
</dbReference>